<comment type="subcellular location">
    <subcellularLocation>
        <location evidence="1">Membrane</location>
        <topology evidence="1">Multi-pass membrane protein</topology>
    </subcellularLocation>
</comment>
<reference evidence="10" key="5">
    <citation type="journal article" date="2005" name="J. Bacteriol.">
        <title>Molecular analysis of the rebeccamycin L-amino acid oxidase from Lechevalieria aerocolonigenes ATCC 39243.</title>
        <authorList>
            <person name="Nishizawa T."/>
            <person name="Aldrich C.C."/>
            <person name="Sherman D.H."/>
        </authorList>
    </citation>
    <scope>NUCLEOTIDE SEQUENCE</scope>
</reference>
<protein>
    <submittedName>
        <fullName evidence="11">Na+/H+ antiporter</fullName>
    </submittedName>
    <submittedName>
        <fullName evidence="12">Putative integral membrane transporter</fullName>
    </submittedName>
    <submittedName>
        <fullName evidence="10">Putative membrane transporter protein</fullName>
    </submittedName>
</protein>
<dbReference type="Gene3D" id="1.20.1530.20">
    <property type="match status" value="1"/>
</dbReference>
<dbReference type="EMBL" id="AB090952">
    <property type="protein sequence ID" value="BAC10681.1"/>
    <property type="molecule type" value="Genomic_DNA"/>
</dbReference>
<name>Q8KHN6_LENAE</name>
<evidence type="ECO:0000313" key="11">
    <source>
        <dbReference type="EMBL" id="BAC15757.1"/>
    </source>
</evidence>
<feature type="transmembrane region" description="Helical" evidence="8">
    <location>
        <begin position="288"/>
        <end position="308"/>
    </location>
</feature>
<dbReference type="InterPro" id="IPR006153">
    <property type="entry name" value="Cation/H_exchanger_TM"/>
</dbReference>
<feature type="transmembrane region" description="Helical" evidence="8">
    <location>
        <begin position="12"/>
        <end position="30"/>
    </location>
</feature>
<dbReference type="EMBL" id="AB071405">
    <property type="protein sequence ID" value="BAC15757.1"/>
    <property type="molecule type" value="Genomic_DNA"/>
</dbReference>
<dbReference type="Pfam" id="PF00999">
    <property type="entry name" value="Na_H_Exchanger"/>
    <property type="match status" value="1"/>
</dbReference>
<keyword evidence="2" id="KW-0813">Transport</keyword>
<feature type="transmembrane region" description="Helical" evidence="8">
    <location>
        <begin position="242"/>
        <end position="268"/>
    </location>
</feature>
<evidence type="ECO:0000256" key="8">
    <source>
        <dbReference type="SAM" id="Phobius"/>
    </source>
</evidence>
<evidence type="ECO:0000256" key="6">
    <source>
        <dbReference type="ARBA" id="ARBA00023136"/>
    </source>
</evidence>
<evidence type="ECO:0000256" key="3">
    <source>
        <dbReference type="ARBA" id="ARBA00022692"/>
    </source>
</evidence>
<keyword evidence="3 8" id="KW-0812">Transmembrane</keyword>
<keyword evidence="5" id="KW-0406">Ion transport</keyword>
<keyword evidence="6 8" id="KW-0472">Membrane</keyword>
<reference evidence="11" key="3">
    <citation type="journal article" date="2003" name="Biosci. Biotechnol. Biochem.">
        <title>Characterization of the biosynthetic gene cluster of rebeccamycin from Lechevalieria aerocolonigenes ATCC 39243.</title>
        <authorList>
            <person name="Onaka H."/>
            <person name="Taniguchi S."/>
            <person name="Igarashi Y."/>
            <person name="Furumai T."/>
        </authorList>
    </citation>
    <scope>NUCLEOTIDE SEQUENCE</scope>
</reference>
<dbReference type="GO" id="GO:1902600">
    <property type="term" value="P:proton transmembrane transport"/>
    <property type="evidence" value="ECO:0007669"/>
    <property type="project" value="InterPro"/>
</dbReference>
<feature type="transmembrane region" description="Helical" evidence="8">
    <location>
        <begin position="68"/>
        <end position="91"/>
    </location>
</feature>
<feature type="domain" description="Cation/H+ exchanger transmembrane" evidence="9">
    <location>
        <begin position="21"/>
        <end position="396"/>
    </location>
</feature>
<reference evidence="11" key="7">
    <citation type="journal article" date="2006" name="Tetrahedron Lett.">
        <title>Direct formation of chromopyrrolic acid from indole-3-pyruvic acid by StaD, a novel hemoprotein in indolocarbazole biosynthesis.</title>
        <authorList>
            <person name="Asamizu S."/>
            <person name="Kato Y."/>
            <person name="Igarashi Y."/>
            <person name="Furumai T."/>
            <person name="Onaka H."/>
        </authorList>
    </citation>
    <scope>NUCLEOTIDE SEQUENCE</scope>
</reference>
<evidence type="ECO:0000256" key="2">
    <source>
        <dbReference type="ARBA" id="ARBA00022448"/>
    </source>
</evidence>
<evidence type="ECO:0000256" key="7">
    <source>
        <dbReference type="SAM" id="MobiDB-lite"/>
    </source>
</evidence>
<sequence>MSVHIEPIGRFLLAVGVIVAVCHLGGLLCHRIRQPPVIGEIAAGLLLGPTLLGAVAPSLQRALFPEEVLQAVGMAAQLGLVTFMFLLGSELRVDHVRGNGKVVWALVAGSILLPFLAGTGFALLTRPAFGTPQVSTTAYALFVGLAMSITALPVLARILADFRADQSFLGTLALMAAAVGDALAWAALTVILAVTGSGSTGELVLRSALALTLVLLTVFVVKPALRTLLHRLPVNSRVTVPALVVGTTAFAATTEVIGLHPVIGAFLFGCAMPRGSAVLQRASAQLRGFTVSVLLPLFFAGVAMKTAFDAFGTAGNWLLFAAALAVATVTKFVGASSGALLAGLDRARAFQLGALMNCRGVTELVVATVGLQNGFVNEFGYTVLVLIALVTTALTGPLARLRAEEAPQENHRIPMKHGGTFHVRQD</sequence>
<dbReference type="InterPro" id="IPR038770">
    <property type="entry name" value="Na+/solute_symporter_sf"/>
</dbReference>
<feature type="transmembrane region" description="Helical" evidence="8">
    <location>
        <begin position="136"/>
        <end position="156"/>
    </location>
</feature>
<dbReference type="AlphaFoldDB" id="Q8KHN6"/>
<feature type="transmembrane region" description="Helical" evidence="8">
    <location>
        <begin position="37"/>
        <end position="56"/>
    </location>
</feature>
<feature type="transmembrane region" description="Helical" evidence="8">
    <location>
        <begin position="168"/>
        <end position="191"/>
    </location>
</feature>
<feature type="transmembrane region" description="Helical" evidence="8">
    <location>
        <begin position="379"/>
        <end position="399"/>
    </location>
</feature>
<evidence type="ECO:0000256" key="5">
    <source>
        <dbReference type="ARBA" id="ARBA00023065"/>
    </source>
</evidence>
<gene>
    <name evidence="10" type="primary">rebU</name>
</gene>
<dbReference type="PANTHER" id="PTHR32468:SF0">
    <property type="entry name" value="K(+)_H(+) ANTIPORTER 1"/>
    <property type="match status" value="1"/>
</dbReference>
<feature type="transmembrane region" description="Helical" evidence="8">
    <location>
        <begin position="103"/>
        <end position="124"/>
    </location>
</feature>
<proteinExistence type="predicted"/>
<evidence type="ECO:0000259" key="9">
    <source>
        <dbReference type="Pfam" id="PF00999"/>
    </source>
</evidence>
<reference evidence="11" key="2">
    <citation type="journal article" date="2002" name="J. Antibiot.">
        <title>Cloning of the staurosporine biosynthetic gene cluster from Streptomyces sp. TP-A0274 and its heterologous expression in Streptomyces lividans.</title>
        <authorList>
            <person name="Onaka H."/>
            <person name="Taniguchi S."/>
            <person name="Igarashi Y."/>
            <person name="Furumai T."/>
        </authorList>
    </citation>
    <scope>NUCLEOTIDE SEQUENCE</scope>
</reference>
<dbReference type="PANTHER" id="PTHR32468">
    <property type="entry name" value="CATION/H + ANTIPORTER"/>
    <property type="match status" value="1"/>
</dbReference>
<reference evidence="12" key="1">
    <citation type="journal article" date="2002" name="Chem. Biol.">
        <title>The biosynthetic gene cluster for the antitumor rebeccamycin: characterization and generation of indolocarbazole derivatives.</title>
        <authorList>
            <person name="Sanchez C."/>
            <person name="Butovich I.A."/>
            <person name="Brana A.F."/>
            <person name="Rohr J."/>
            <person name="Mendez C."/>
            <person name="Salas J.A."/>
        </authorList>
    </citation>
    <scope>NUCLEOTIDE SEQUENCE</scope>
    <source>
        <strain evidence="12">ATCC 39243</strain>
    </source>
</reference>
<reference evidence="11" key="4">
    <citation type="journal article" date="2003" name="J. Antibiot.">
        <title>pTOYAMAcos, pTYM18, and pTYM19, actinomycete-Escherichia coli integrating vectors for heterologous gene expression.</title>
        <authorList>
            <person name="Onaka H."/>
            <person name="Taniguchi S."/>
            <person name="Igarashi Y."/>
            <person name="Furumai T."/>
        </authorList>
    </citation>
    <scope>NUCLEOTIDE SEQUENCE</scope>
</reference>
<dbReference type="InterPro" id="IPR050794">
    <property type="entry name" value="CPA2_transporter"/>
</dbReference>
<reference evidence="11" key="6">
    <citation type="journal article" date="2006" name="Nihon Hosenkin Gakkaishi">
        <title>Biosynthesis of heterocyclic antibiotics in actinomycetes and an approach to synthesize the natural compounds.</title>
        <authorList>
            <person name="Onaka H."/>
        </authorList>
    </citation>
    <scope>NUCLEOTIDE SEQUENCE</scope>
</reference>
<organism evidence="10">
    <name type="scientific">Lentzea aerocolonigenes</name>
    <name type="common">Lechevalieria aerocolonigenes</name>
    <name type="synonym">Saccharothrix aerocolonigenes</name>
    <dbReference type="NCBI Taxonomy" id="68170"/>
    <lineage>
        <taxon>Bacteria</taxon>
        <taxon>Bacillati</taxon>
        <taxon>Actinomycetota</taxon>
        <taxon>Actinomycetes</taxon>
        <taxon>Pseudonocardiales</taxon>
        <taxon>Pseudonocardiaceae</taxon>
        <taxon>Lentzea</taxon>
    </lineage>
</organism>
<evidence type="ECO:0000256" key="4">
    <source>
        <dbReference type="ARBA" id="ARBA00022989"/>
    </source>
</evidence>
<evidence type="ECO:0000313" key="12">
    <source>
        <dbReference type="EMBL" id="CAC93721.1"/>
    </source>
</evidence>
<dbReference type="GO" id="GO:0016020">
    <property type="term" value="C:membrane"/>
    <property type="evidence" value="ECO:0007669"/>
    <property type="project" value="UniProtKB-SubCell"/>
</dbReference>
<feature type="region of interest" description="Disordered" evidence="7">
    <location>
        <begin position="405"/>
        <end position="426"/>
    </location>
</feature>
<feature type="transmembrane region" description="Helical" evidence="8">
    <location>
        <begin position="203"/>
        <end position="221"/>
    </location>
</feature>
<feature type="transmembrane region" description="Helical" evidence="8">
    <location>
        <begin position="317"/>
        <end position="342"/>
    </location>
</feature>
<keyword evidence="4 8" id="KW-1133">Transmembrane helix</keyword>
<accession>Q8KHN6</accession>
<evidence type="ECO:0000256" key="1">
    <source>
        <dbReference type="ARBA" id="ARBA00004141"/>
    </source>
</evidence>
<dbReference type="EMBL" id="AJ414559">
    <property type="protein sequence ID" value="CAC93721.1"/>
    <property type="molecule type" value="Genomic_DNA"/>
</dbReference>
<evidence type="ECO:0000313" key="10">
    <source>
        <dbReference type="EMBL" id="BAC10681.1"/>
    </source>
</evidence>
<dbReference type="GO" id="GO:0015297">
    <property type="term" value="F:antiporter activity"/>
    <property type="evidence" value="ECO:0007669"/>
    <property type="project" value="InterPro"/>
</dbReference>